<dbReference type="GeneID" id="54559889"/>
<evidence type="ECO:0000313" key="2">
    <source>
        <dbReference type="Proteomes" id="UP000799537"/>
    </source>
</evidence>
<sequence>MSKPYHRVGVGCGGVFEFPLSTDDDEPIYTIGTTGCKYCVGIYVPLSDTKCFAAHIFACCDDPDDHNIRTAKHGYWVPNGTEGTELITKVGELLDEHLDDCLDDGYLSPEQLTALASRAIVVCPCLKKKVDDVDEQEMDASGAYILEALNAYFHTTFTAESAHGFAVNHNTGEYDLFRFAGSGGVVEFEPAGAEVFAPLSGFMAWTMWQPGGLGSFGTGYRS</sequence>
<name>A0A6A6CLW4_ZASCE</name>
<dbReference type="Proteomes" id="UP000799537">
    <property type="component" value="Unassembled WGS sequence"/>
</dbReference>
<reference evidence="1" key="1">
    <citation type="journal article" date="2020" name="Stud. Mycol.">
        <title>101 Dothideomycetes genomes: a test case for predicting lifestyles and emergence of pathogens.</title>
        <authorList>
            <person name="Haridas S."/>
            <person name="Albert R."/>
            <person name="Binder M."/>
            <person name="Bloem J."/>
            <person name="Labutti K."/>
            <person name="Salamov A."/>
            <person name="Andreopoulos B."/>
            <person name="Baker S."/>
            <person name="Barry K."/>
            <person name="Bills G."/>
            <person name="Bluhm B."/>
            <person name="Cannon C."/>
            <person name="Castanera R."/>
            <person name="Culley D."/>
            <person name="Daum C."/>
            <person name="Ezra D."/>
            <person name="Gonzalez J."/>
            <person name="Henrissat B."/>
            <person name="Kuo A."/>
            <person name="Liang C."/>
            <person name="Lipzen A."/>
            <person name="Lutzoni F."/>
            <person name="Magnuson J."/>
            <person name="Mondo S."/>
            <person name="Nolan M."/>
            <person name="Ohm R."/>
            <person name="Pangilinan J."/>
            <person name="Park H.-J."/>
            <person name="Ramirez L."/>
            <person name="Alfaro M."/>
            <person name="Sun H."/>
            <person name="Tritt A."/>
            <person name="Yoshinaga Y."/>
            <person name="Zwiers L.-H."/>
            <person name="Turgeon B."/>
            <person name="Goodwin S."/>
            <person name="Spatafora J."/>
            <person name="Crous P."/>
            <person name="Grigoriev I."/>
        </authorList>
    </citation>
    <scope>NUCLEOTIDE SEQUENCE</scope>
    <source>
        <strain evidence="1">ATCC 36951</strain>
    </source>
</reference>
<dbReference type="EMBL" id="ML993596">
    <property type="protein sequence ID" value="KAF2166426.1"/>
    <property type="molecule type" value="Genomic_DNA"/>
</dbReference>
<dbReference type="AlphaFoldDB" id="A0A6A6CLW4"/>
<keyword evidence="2" id="KW-1185">Reference proteome</keyword>
<organism evidence="1 2">
    <name type="scientific">Zasmidium cellare ATCC 36951</name>
    <dbReference type="NCBI Taxonomy" id="1080233"/>
    <lineage>
        <taxon>Eukaryota</taxon>
        <taxon>Fungi</taxon>
        <taxon>Dikarya</taxon>
        <taxon>Ascomycota</taxon>
        <taxon>Pezizomycotina</taxon>
        <taxon>Dothideomycetes</taxon>
        <taxon>Dothideomycetidae</taxon>
        <taxon>Mycosphaerellales</taxon>
        <taxon>Mycosphaerellaceae</taxon>
        <taxon>Zasmidium</taxon>
    </lineage>
</organism>
<gene>
    <name evidence="1" type="ORF">M409DRAFT_23069</name>
</gene>
<protein>
    <submittedName>
        <fullName evidence="1">Uncharacterized protein</fullName>
    </submittedName>
</protein>
<proteinExistence type="predicted"/>
<accession>A0A6A6CLW4</accession>
<dbReference type="RefSeq" id="XP_033667315.1">
    <property type="nucleotide sequence ID" value="XM_033806617.1"/>
</dbReference>
<evidence type="ECO:0000313" key="1">
    <source>
        <dbReference type="EMBL" id="KAF2166426.1"/>
    </source>
</evidence>
<dbReference type="OrthoDB" id="3649979at2759"/>